<feature type="signal peptide" evidence="1">
    <location>
        <begin position="1"/>
        <end position="18"/>
    </location>
</feature>
<comment type="caution">
    <text evidence="2">The sequence shown here is derived from an EMBL/GenBank/DDBJ whole genome shotgun (WGS) entry which is preliminary data.</text>
</comment>
<dbReference type="Proteomes" id="UP001595783">
    <property type="component" value="Unassembled WGS sequence"/>
</dbReference>
<gene>
    <name evidence="2" type="ORF">ACFOPX_05560</name>
</gene>
<protein>
    <submittedName>
        <fullName evidence="2">Uncharacterized protein</fullName>
    </submittedName>
</protein>
<accession>A0ABV7ZIK6</accession>
<evidence type="ECO:0000256" key="1">
    <source>
        <dbReference type="SAM" id="SignalP"/>
    </source>
</evidence>
<keyword evidence="1" id="KW-0732">Signal</keyword>
<evidence type="ECO:0000313" key="3">
    <source>
        <dbReference type="Proteomes" id="UP001595783"/>
    </source>
</evidence>
<dbReference type="EMBL" id="JBHRZO010000037">
    <property type="protein sequence ID" value="MFC3847990.1"/>
    <property type="molecule type" value="Genomic_DNA"/>
</dbReference>
<organism evidence="2 3">
    <name type="scientific">Helicobacter baculiformis</name>
    <dbReference type="NCBI Taxonomy" id="427351"/>
    <lineage>
        <taxon>Bacteria</taxon>
        <taxon>Pseudomonadati</taxon>
        <taxon>Campylobacterota</taxon>
        <taxon>Epsilonproteobacteria</taxon>
        <taxon>Campylobacterales</taxon>
        <taxon>Helicobacteraceae</taxon>
        <taxon>Helicobacter</taxon>
    </lineage>
</organism>
<feature type="chain" id="PRO_5047184991" evidence="1">
    <location>
        <begin position="19"/>
        <end position="134"/>
    </location>
</feature>
<reference evidence="3" key="1">
    <citation type="journal article" date="2019" name="Int. J. Syst. Evol. Microbiol.">
        <title>The Global Catalogue of Microorganisms (GCM) 10K type strain sequencing project: providing services to taxonomists for standard genome sequencing and annotation.</title>
        <authorList>
            <consortium name="The Broad Institute Genomics Platform"/>
            <consortium name="The Broad Institute Genome Sequencing Center for Infectious Disease"/>
            <person name="Wu L."/>
            <person name="Ma J."/>
        </authorList>
    </citation>
    <scope>NUCLEOTIDE SEQUENCE [LARGE SCALE GENOMIC DNA]</scope>
    <source>
        <strain evidence="3">CCUG 53816</strain>
    </source>
</reference>
<proteinExistence type="predicted"/>
<keyword evidence="3" id="KW-1185">Reference proteome</keyword>
<dbReference type="RefSeq" id="WP_233709060.1">
    <property type="nucleotide sequence ID" value="NZ_FZMF01000049.1"/>
</dbReference>
<name>A0ABV7ZIK6_9HELI</name>
<sequence length="134" mass="15816">MFVRYAFVLLLVMMCLEAKDFVIQCQKCIITANLSDAEIAQTKKEMGEEAFNVMADDANYENYDVMRYAKANYIPYIVVDKDYNYLVTPQQRVKMENKWGYWLYARGKPIKFFSSLFEEDINAYFAIKHPKTPQ</sequence>
<evidence type="ECO:0000313" key="2">
    <source>
        <dbReference type="EMBL" id="MFC3847990.1"/>
    </source>
</evidence>